<evidence type="ECO:0000259" key="7">
    <source>
        <dbReference type="Pfam" id="PF02525"/>
    </source>
</evidence>
<dbReference type="InterPro" id="IPR003680">
    <property type="entry name" value="Flavodoxin_fold"/>
</dbReference>
<comment type="catalytic activity">
    <reaction evidence="6">
        <text>2 a quinone + NADH + H(+) = 2 a 1,4-benzosemiquinone + NAD(+)</text>
        <dbReference type="Rhea" id="RHEA:65952"/>
        <dbReference type="ChEBI" id="CHEBI:15378"/>
        <dbReference type="ChEBI" id="CHEBI:57540"/>
        <dbReference type="ChEBI" id="CHEBI:57945"/>
        <dbReference type="ChEBI" id="CHEBI:132124"/>
        <dbReference type="ChEBI" id="CHEBI:134225"/>
    </reaction>
</comment>
<proteinExistence type="inferred from homology"/>
<dbReference type="PANTHER" id="PTHR43741">
    <property type="entry name" value="FMN-DEPENDENT NADH-AZOREDUCTASE 1"/>
    <property type="match status" value="1"/>
</dbReference>
<sequence length="200" mass="22486">MSKALILKSSILEQYSQSNKMVDYFIEKWSNNKPENKVTIRDLAKHPIPVLDNELVGALCTNNIDLTDRQKEALNLSNSLISELKNHDVIVIAVPMYNFNIPTQLKNYFDLIIRSGVTFRYTESGSKGLIEGKKAIVLTARGGIYKDSPSDLLTPYMNLILNFIGITDVEFIFAEGLSLGNESAMQSQNNARNIMDEMFS</sequence>
<comment type="caution">
    <text evidence="8">The sequence shown here is derived from an EMBL/GenBank/DDBJ whole genome shotgun (WGS) entry which is preliminary data.</text>
</comment>
<evidence type="ECO:0000256" key="1">
    <source>
        <dbReference type="ARBA" id="ARBA00022630"/>
    </source>
</evidence>
<dbReference type="Pfam" id="PF02525">
    <property type="entry name" value="Flavodoxin_2"/>
    <property type="match status" value="1"/>
</dbReference>
<feature type="binding site" evidence="6">
    <location>
        <begin position="96"/>
        <end position="99"/>
    </location>
    <ligand>
        <name>FMN</name>
        <dbReference type="ChEBI" id="CHEBI:58210"/>
    </ligand>
</feature>
<dbReference type="GO" id="GO:0016655">
    <property type="term" value="F:oxidoreductase activity, acting on NAD(P)H, quinone or similar compound as acceptor"/>
    <property type="evidence" value="ECO:0007669"/>
    <property type="project" value="InterPro"/>
</dbReference>
<evidence type="ECO:0000256" key="6">
    <source>
        <dbReference type="HAMAP-Rule" id="MF_01216"/>
    </source>
</evidence>
<dbReference type="Gene3D" id="3.40.50.360">
    <property type="match status" value="1"/>
</dbReference>
<keyword evidence="3 6" id="KW-0560">Oxidoreductase</keyword>
<dbReference type="GO" id="GO:0010181">
    <property type="term" value="F:FMN binding"/>
    <property type="evidence" value="ECO:0007669"/>
    <property type="project" value="UniProtKB-UniRule"/>
</dbReference>
<comment type="subunit">
    <text evidence="6">Homodimer.</text>
</comment>
<keyword evidence="1 6" id="KW-0285">Flavoprotein</keyword>
<evidence type="ECO:0000256" key="3">
    <source>
        <dbReference type="ARBA" id="ARBA00023002"/>
    </source>
</evidence>
<evidence type="ECO:0000313" key="8">
    <source>
        <dbReference type="EMBL" id="PHM47258.1"/>
    </source>
</evidence>
<dbReference type="InterPro" id="IPR029039">
    <property type="entry name" value="Flavoprotein-like_sf"/>
</dbReference>
<comment type="catalytic activity">
    <reaction evidence="5">
        <text>N,N-dimethyl-1,4-phenylenediamine + anthranilate + 2 NAD(+) = 2-(4-dimethylaminophenyl)diazenylbenzoate + 2 NADH + 2 H(+)</text>
        <dbReference type="Rhea" id="RHEA:55872"/>
        <dbReference type="ChEBI" id="CHEBI:15378"/>
        <dbReference type="ChEBI" id="CHEBI:15783"/>
        <dbReference type="ChEBI" id="CHEBI:16567"/>
        <dbReference type="ChEBI" id="CHEBI:57540"/>
        <dbReference type="ChEBI" id="CHEBI:57945"/>
        <dbReference type="ChEBI" id="CHEBI:71579"/>
        <dbReference type="EC" id="1.7.1.17"/>
    </reaction>
    <physiologicalReaction direction="right-to-left" evidence="5">
        <dbReference type="Rhea" id="RHEA:55874"/>
    </physiologicalReaction>
</comment>
<comment type="function">
    <text evidence="6">Also exhibits azoreductase activity. Catalyzes the reductive cleavage of the azo bond in aromatic azo compounds to the corresponding amines.</text>
</comment>
<evidence type="ECO:0000256" key="4">
    <source>
        <dbReference type="ARBA" id="ARBA00023027"/>
    </source>
</evidence>
<evidence type="ECO:0000313" key="9">
    <source>
        <dbReference type="Proteomes" id="UP000221980"/>
    </source>
</evidence>
<comment type="caution">
    <text evidence="6">Lacks conserved residue(s) required for the propagation of feature annotation.</text>
</comment>
<dbReference type="EC" id="1.7.1.17" evidence="6"/>
<dbReference type="InterPro" id="IPR023048">
    <property type="entry name" value="NADH:quinone_OxRdtase_FMN_depd"/>
</dbReference>
<keyword evidence="2 6" id="KW-0288">FMN</keyword>
<dbReference type="AlphaFoldDB" id="A0A2D0JLS1"/>
<evidence type="ECO:0000256" key="2">
    <source>
        <dbReference type="ARBA" id="ARBA00022643"/>
    </source>
</evidence>
<keyword evidence="9" id="KW-1185">Reference proteome</keyword>
<keyword evidence="4 6" id="KW-0520">NAD</keyword>
<accession>A0A2D0JLS1</accession>
<feature type="domain" description="Flavodoxin-like fold" evidence="7">
    <location>
        <begin position="3"/>
        <end position="193"/>
    </location>
</feature>
<feature type="binding site" evidence="6">
    <location>
        <position position="10"/>
    </location>
    <ligand>
        <name>FMN</name>
        <dbReference type="ChEBI" id="CHEBI:58210"/>
    </ligand>
</feature>
<name>A0A2D0JLS1_9GAMM</name>
<gene>
    <name evidence="6" type="primary">azoR</name>
    <name evidence="8" type="ORF">Xmir_03471</name>
</gene>
<dbReference type="GO" id="GO:0016652">
    <property type="term" value="F:oxidoreductase activity, acting on NAD(P)H as acceptor"/>
    <property type="evidence" value="ECO:0007669"/>
    <property type="project" value="UniProtKB-UniRule"/>
</dbReference>
<dbReference type="PANTHER" id="PTHR43741:SF2">
    <property type="entry name" value="FMN-DEPENDENT NADH:QUINONE OXIDOREDUCTASE"/>
    <property type="match status" value="1"/>
</dbReference>
<feature type="binding site" evidence="6">
    <location>
        <begin position="16"/>
        <end position="18"/>
    </location>
    <ligand>
        <name>FMN</name>
        <dbReference type="ChEBI" id="CHEBI:58210"/>
    </ligand>
</feature>
<dbReference type="EC" id="1.6.5.-" evidence="6"/>
<dbReference type="EMBL" id="NITZ01000021">
    <property type="protein sequence ID" value="PHM47258.1"/>
    <property type="molecule type" value="Genomic_DNA"/>
</dbReference>
<dbReference type="Proteomes" id="UP000221980">
    <property type="component" value="Unassembled WGS sequence"/>
</dbReference>
<reference evidence="8 9" key="1">
    <citation type="journal article" date="2017" name="Nat. Microbiol.">
        <title>Natural product diversity associated with the nematode symbionts Photorhabdus and Xenorhabdus.</title>
        <authorList>
            <person name="Tobias N.J."/>
            <person name="Wolff H."/>
            <person name="Djahanschiri B."/>
            <person name="Grundmann F."/>
            <person name="Kronenwerth M."/>
            <person name="Shi Y.M."/>
            <person name="Simonyi S."/>
            <person name="Grun P."/>
            <person name="Shapiro-Ilan D."/>
            <person name="Pidot S.J."/>
            <person name="Stinear T.P."/>
            <person name="Ebersberger I."/>
            <person name="Bode H.B."/>
        </authorList>
    </citation>
    <scope>NUCLEOTIDE SEQUENCE [LARGE SCALE GENOMIC DNA]</scope>
    <source>
        <strain evidence="8 9">DSM 17902</strain>
    </source>
</reference>
<organism evidence="8 9">
    <name type="scientific">Xenorhabdus miraniensis</name>
    <dbReference type="NCBI Taxonomy" id="351674"/>
    <lineage>
        <taxon>Bacteria</taxon>
        <taxon>Pseudomonadati</taxon>
        <taxon>Pseudomonadota</taxon>
        <taxon>Gammaproteobacteria</taxon>
        <taxon>Enterobacterales</taxon>
        <taxon>Morganellaceae</taxon>
        <taxon>Xenorhabdus</taxon>
    </lineage>
</organism>
<dbReference type="OrthoDB" id="9787136at2"/>
<evidence type="ECO:0000256" key="5">
    <source>
        <dbReference type="ARBA" id="ARBA00048542"/>
    </source>
</evidence>
<comment type="cofactor">
    <cofactor evidence="6">
        <name>FMN</name>
        <dbReference type="ChEBI" id="CHEBI:58210"/>
    </cofactor>
    <text evidence="6">Binds 1 FMN per subunit.</text>
</comment>
<dbReference type="HAMAP" id="MF_01216">
    <property type="entry name" value="Azoreductase_type1"/>
    <property type="match status" value="1"/>
</dbReference>
<dbReference type="GO" id="GO:0009055">
    <property type="term" value="F:electron transfer activity"/>
    <property type="evidence" value="ECO:0007669"/>
    <property type="project" value="UniProtKB-UniRule"/>
</dbReference>
<dbReference type="InterPro" id="IPR050104">
    <property type="entry name" value="FMN-dep_NADH:Q_OxRdtase_AzoR1"/>
</dbReference>
<dbReference type="RefSeq" id="WP_099115388.1">
    <property type="nucleotide sequence ID" value="NZ_CAWNQI010000053.1"/>
</dbReference>
<protein>
    <recommendedName>
        <fullName evidence="6">FMN dependent NADH:quinone oxidoreductase</fullName>
        <ecNumber evidence="6">1.6.5.-</ecNumber>
    </recommendedName>
    <alternativeName>
        <fullName evidence="6">Azo-dye reductase</fullName>
    </alternativeName>
    <alternativeName>
        <fullName evidence="6">FMN-dependent NADH-azo compound oxidoreductase</fullName>
    </alternativeName>
    <alternativeName>
        <fullName evidence="6">FMN-dependent NADH-azoreductase</fullName>
        <ecNumber evidence="6">1.7.1.17</ecNumber>
    </alternativeName>
</protein>
<comment type="function">
    <text evidence="6">Quinone reductase that provides resistance to thiol-specific stress caused by electrophilic quinones.</text>
</comment>
<dbReference type="SUPFAM" id="SSF52218">
    <property type="entry name" value="Flavoproteins"/>
    <property type="match status" value="1"/>
</dbReference>
<comment type="similarity">
    <text evidence="6">Belongs to the azoreductase type 1 family.</text>
</comment>